<dbReference type="InterPro" id="IPR017853">
    <property type="entry name" value="GH"/>
</dbReference>
<feature type="chain" id="PRO_5026809044" evidence="1">
    <location>
        <begin position="23"/>
        <end position="459"/>
    </location>
</feature>
<dbReference type="PANTHER" id="PTHR12631">
    <property type="entry name" value="ALPHA-L-IDURONIDASE"/>
    <property type="match status" value="1"/>
</dbReference>
<evidence type="ECO:0000313" key="2">
    <source>
        <dbReference type="EMBL" id="CAA9510292.1"/>
    </source>
</evidence>
<proteinExistence type="predicted"/>
<dbReference type="Gene3D" id="3.20.20.80">
    <property type="entry name" value="Glycosidases"/>
    <property type="match status" value="1"/>
</dbReference>
<evidence type="ECO:0000256" key="1">
    <source>
        <dbReference type="SAM" id="SignalP"/>
    </source>
</evidence>
<sequence length="459" mass="50461">MRRLLVPLTILLVLALAPAANASRTQSLTFEGPKDFLNADTRPGALDEAASLGVRALRVIVGWSSVAPGADQAERPAFEPTDPAAYNWGEYEPLLAAAKERGWEVLVTISGPVPKWATAARRDNVTRPSPAAFGAFVTAVGRKFGDQINTWAIWNEPNQPQFLRPQFARGGQAESPKIYRSLFQAAVRGLENAGQADDKVLIAETSPRGNASRIVPPLRFLRGMLCLDAKYKKRPKCGALDPDGYAHHAYTTRQGPYFVPPPPHSKDDVTIGVLSRLTKALDRAQAAGALKRRLPIYLTEFGIQSTPDRQSGVSLVKQVQFRAISERIAWNNPRVVAFSQYLLRDSDPTGKGEYGGFESGLRFADGRPKPSLQAFRLPLAVKRIGSRASIWGLVRPATGPTTATITYADRGSSRFKTLRNVTTDARGYFTVRSTWRKGRRWNITWQGFSGSPVESYTSR</sequence>
<dbReference type="InterPro" id="IPR051923">
    <property type="entry name" value="Glycosyl_Hydrolase_39"/>
</dbReference>
<protein>
    <submittedName>
        <fullName evidence="2">GH39</fullName>
    </submittedName>
</protein>
<accession>A0A6J4T091</accession>
<name>A0A6J4T091_9ACTN</name>
<dbReference type="SUPFAM" id="SSF51445">
    <property type="entry name" value="(Trans)glycosidases"/>
    <property type="match status" value="1"/>
</dbReference>
<dbReference type="GO" id="GO:0004553">
    <property type="term" value="F:hydrolase activity, hydrolyzing O-glycosyl compounds"/>
    <property type="evidence" value="ECO:0007669"/>
    <property type="project" value="TreeGrafter"/>
</dbReference>
<dbReference type="EMBL" id="CADCVQ010000110">
    <property type="protein sequence ID" value="CAA9510292.1"/>
    <property type="molecule type" value="Genomic_DNA"/>
</dbReference>
<reference evidence="2" key="1">
    <citation type="submission" date="2020-02" db="EMBL/GenBank/DDBJ databases">
        <authorList>
            <person name="Meier V. D."/>
        </authorList>
    </citation>
    <scope>NUCLEOTIDE SEQUENCE</scope>
    <source>
        <strain evidence="2">AVDCRST_MAG67</strain>
    </source>
</reference>
<gene>
    <name evidence="2" type="ORF">AVDCRST_MAG67-2676</name>
</gene>
<dbReference type="PANTHER" id="PTHR12631:SF10">
    <property type="entry name" value="BETA-XYLOSIDASE-LIKE PROTEIN-RELATED"/>
    <property type="match status" value="1"/>
</dbReference>
<feature type="signal peptide" evidence="1">
    <location>
        <begin position="1"/>
        <end position="22"/>
    </location>
</feature>
<keyword evidence="1" id="KW-0732">Signal</keyword>
<dbReference type="AlphaFoldDB" id="A0A6J4T091"/>
<organism evidence="2">
    <name type="scientific">uncultured Solirubrobacteraceae bacterium</name>
    <dbReference type="NCBI Taxonomy" id="1162706"/>
    <lineage>
        <taxon>Bacteria</taxon>
        <taxon>Bacillati</taxon>
        <taxon>Actinomycetota</taxon>
        <taxon>Thermoleophilia</taxon>
        <taxon>Solirubrobacterales</taxon>
        <taxon>Solirubrobacteraceae</taxon>
        <taxon>environmental samples</taxon>
    </lineage>
</organism>